<comment type="caution">
    <text evidence="1">The sequence shown here is derived from an EMBL/GenBank/DDBJ whole genome shotgun (WGS) entry which is preliminary data.</text>
</comment>
<gene>
    <name evidence="1" type="ORF">RHMOL_Rhmol11G0126500</name>
</gene>
<accession>A0ACC0LRH8</accession>
<organism evidence="1 2">
    <name type="scientific">Rhododendron molle</name>
    <name type="common">Chinese azalea</name>
    <name type="synonym">Azalea mollis</name>
    <dbReference type="NCBI Taxonomy" id="49168"/>
    <lineage>
        <taxon>Eukaryota</taxon>
        <taxon>Viridiplantae</taxon>
        <taxon>Streptophyta</taxon>
        <taxon>Embryophyta</taxon>
        <taxon>Tracheophyta</taxon>
        <taxon>Spermatophyta</taxon>
        <taxon>Magnoliopsida</taxon>
        <taxon>eudicotyledons</taxon>
        <taxon>Gunneridae</taxon>
        <taxon>Pentapetalae</taxon>
        <taxon>asterids</taxon>
        <taxon>Ericales</taxon>
        <taxon>Ericaceae</taxon>
        <taxon>Ericoideae</taxon>
        <taxon>Rhodoreae</taxon>
        <taxon>Rhododendron</taxon>
    </lineage>
</organism>
<protein>
    <submittedName>
        <fullName evidence="1">Uncharacterized protein</fullName>
    </submittedName>
</protein>
<sequence length="126" mass="14474">MPPRSSNQDEIDTNDEEEVWSGHNEEEEEVSSDSSKKKKVCDEIGTNENGKEATDNFELTMKADNSDYFFAMDLDDESRLRNVFWADARSRATCKEFGDIVTFDTTYLVNRYEMPFAPFVGVNHHG</sequence>
<evidence type="ECO:0000313" key="2">
    <source>
        <dbReference type="Proteomes" id="UP001062846"/>
    </source>
</evidence>
<name>A0ACC0LRH8_RHOML</name>
<proteinExistence type="predicted"/>
<keyword evidence="2" id="KW-1185">Reference proteome</keyword>
<evidence type="ECO:0000313" key="1">
    <source>
        <dbReference type="EMBL" id="KAI8531310.1"/>
    </source>
</evidence>
<dbReference type="EMBL" id="CM046398">
    <property type="protein sequence ID" value="KAI8531310.1"/>
    <property type="molecule type" value="Genomic_DNA"/>
</dbReference>
<reference evidence="1" key="1">
    <citation type="submission" date="2022-02" db="EMBL/GenBank/DDBJ databases">
        <title>Plant Genome Project.</title>
        <authorList>
            <person name="Zhang R.-G."/>
        </authorList>
    </citation>
    <scope>NUCLEOTIDE SEQUENCE</scope>
    <source>
        <strain evidence="1">AT1</strain>
    </source>
</reference>
<dbReference type="Proteomes" id="UP001062846">
    <property type="component" value="Chromosome 11"/>
</dbReference>